<dbReference type="InterPro" id="IPR000847">
    <property type="entry name" value="LysR_HTH_N"/>
</dbReference>
<evidence type="ECO:0000256" key="1">
    <source>
        <dbReference type="ARBA" id="ARBA00009437"/>
    </source>
</evidence>
<dbReference type="InterPro" id="IPR036390">
    <property type="entry name" value="WH_DNA-bd_sf"/>
</dbReference>
<accession>A0A9W6W6G0</accession>
<evidence type="ECO:0000259" key="6">
    <source>
        <dbReference type="PROSITE" id="PS50931"/>
    </source>
</evidence>
<keyword evidence="2" id="KW-0805">Transcription regulation</keyword>
<dbReference type="SUPFAM" id="SSF46785">
    <property type="entry name" value="Winged helix' DNA-binding domain"/>
    <property type="match status" value="1"/>
</dbReference>
<dbReference type="Gene3D" id="1.10.10.10">
    <property type="entry name" value="Winged helix-like DNA-binding domain superfamily/Winged helix DNA-binding domain"/>
    <property type="match status" value="1"/>
</dbReference>
<dbReference type="InterPro" id="IPR005119">
    <property type="entry name" value="LysR_subst-bd"/>
</dbReference>
<evidence type="ECO:0000313" key="7">
    <source>
        <dbReference type="EMBL" id="GLZ81502.1"/>
    </source>
</evidence>
<comment type="caution">
    <text evidence="7">The sequence shown here is derived from an EMBL/GenBank/DDBJ whole genome shotgun (WGS) entry which is preliminary data.</text>
</comment>
<keyword evidence="3" id="KW-0238">DNA-binding</keyword>
<dbReference type="GO" id="GO:0003677">
    <property type="term" value="F:DNA binding"/>
    <property type="evidence" value="ECO:0007669"/>
    <property type="project" value="UniProtKB-KW"/>
</dbReference>
<evidence type="ECO:0000313" key="8">
    <source>
        <dbReference type="Proteomes" id="UP001165079"/>
    </source>
</evidence>
<evidence type="ECO:0000256" key="2">
    <source>
        <dbReference type="ARBA" id="ARBA00023015"/>
    </source>
</evidence>
<evidence type="ECO:0000256" key="3">
    <source>
        <dbReference type="ARBA" id="ARBA00023125"/>
    </source>
</evidence>
<dbReference type="FunFam" id="1.10.10.10:FF:000001">
    <property type="entry name" value="LysR family transcriptional regulator"/>
    <property type="match status" value="1"/>
</dbReference>
<dbReference type="PRINTS" id="PR00039">
    <property type="entry name" value="HTHLYSR"/>
</dbReference>
<name>A0A9W6W6G0_9ACTN</name>
<dbReference type="PANTHER" id="PTHR30346:SF0">
    <property type="entry name" value="HCA OPERON TRANSCRIPTIONAL ACTIVATOR HCAR"/>
    <property type="match status" value="1"/>
</dbReference>
<protein>
    <submittedName>
        <fullName evidence="7">LysR family transcriptional regulator</fullName>
    </submittedName>
</protein>
<dbReference type="GO" id="GO:0032993">
    <property type="term" value="C:protein-DNA complex"/>
    <property type="evidence" value="ECO:0007669"/>
    <property type="project" value="TreeGrafter"/>
</dbReference>
<proteinExistence type="inferred from homology"/>
<dbReference type="InterPro" id="IPR036388">
    <property type="entry name" value="WH-like_DNA-bd_sf"/>
</dbReference>
<dbReference type="GO" id="GO:0003700">
    <property type="term" value="F:DNA-binding transcription factor activity"/>
    <property type="evidence" value="ECO:0007669"/>
    <property type="project" value="InterPro"/>
</dbReference>
<dbReference type="AlphaFoldDB" id="A0A9W6W6G0"/>
<dbReference type="SUPFAM" id="SSF53850">
    <property type="entry name" value="Periplasmic binding protein-like II"/>
    <property type="match status" value="1"/>
</dbReference>
<organism evidence="7 8">
    <name type="scientific">Actinorhabdospora filicis</name>
    <dbReference type="NCBI Taxonomy" id="1785913"/>
    <lineage>
        <taxon>Bacteria</taxon>
        <taxon>Bacillati</taxon>
        <taxon>Actinomycetota</taxon>
        <taxon>Actinomycetes</taxon>
        <taxon>Micromonosporales</taxon>
        <taxon>Micromonosporaceae</taxon>
        <taxon>Actinorhabdospora</taxon>
    </lineage>
</organism>
<dbReference type="Gene3D" id="3.40.190.10">
    <property type="entry name" value="Periplasmic binding protein-like II"/>
    <property type="match status" value="2"/>
</dbReference>
<keyword evidence="4" id="KW-0804">Transcription</keyword>
<feature type="domain" description="HTH lysR-type" evidence="6">
    <location>
        <begin position="1"/>
        <end position="58"/>
    </location>
</feature>
<dbReference type="PANTHER" id="PTHR30346">
    <property type="entry name" value="TRANSCRIPTIONAL DUAL REGULATOR HCAR-RELATED"/>
    <property type="match status" value="1"/>
</dbReference>
<dbReference type="Pfam" id="PF03466">
    <property type="entry name" value="LysR_substrate"/>
    <property type="match status" value="1"/>
</dbReference>
<dbReference type="EMBL" id="BSTX01000006">
    <property type="protein sequence ID" value="GLZ81502.1"/>
    <property type="molecule type" value="Genomic_DNA"/>
</dbReference>
<evidence type="ECO:0000259" key="5">
    <source>
        <dbReference type="PROSITE" id="PS50835"/>
    </source>
</evidence>
<dbReference type="Pfam" id="PF00126">
    <property type="entry name" value="HTH_1"/>
    <property type="match status" value="1"/>
</dbReference>
<gene>
    <name evidence="7" type="ORF">Afil01_63090</name>
</gene>
<dbReference type="InterPro" id="IPR007110">
    <property type="entry name" value="Ig-like_dom"/>
</dbReference>
<sequence length="284" mass="30841">MDLREIEGFLAVADELHFGRAATRLRVSQGRVSQLVRSLETHVGARLFDRSSRRVVLTPIGERFRAGLVPAYGALTGAVESARAEARGIAGVLRIGFLGGLSERLTGAIGRFEARHPDCEIRLTEVVPADPFGAVRSGELDTTVVLNPVAEPDLVTTRPFSRAPFVLVVSNRHPLARKKIVGPEDLAGHPVIGMADPAPEYWWRYPWPEAAPTGPRVRTYPEALAAVAAGRGAMLQCAPTAALHPRSDVTVVPTRELPESSLTLIWRRDAETVRLKAFAEAVSR</sequence>
<feature type="domain" description="Ig-like" evidence="5">
    <location>
        <begin position="215"/>
        <end position="284"/>
    </location>
</feature>
<reference evidence="7" key="1">
    <citation type="submission" date="2023-03" db="EMBL/GenBank/DDBJ databases">
        <title>Actinorhabdospora filicis NBRC 111898.</title>
        <authorList>
            <person name="Ichikawa N."/>
            <person name="Sato H."/>
            <person name="Tonouchi N."/>
        </authorList>
    </citation>
    <scope>NUCLEOTIDE SEQUENCE</scope>
    <source>
        <strain evidence="7">NBRC 111898</strain>
    </source>
</reference>
<dbReference type="RefSeq" id="WP_285666981.1">
    <property type="nucleotide sequence ID" value="NZ_BSTX01000006.1"/>
</dbReference>
<dbReference type="CDD" id="cd08414">
    <property type="entry name" value="PBP2_LTTR_aromatics_like"/>
    <property type="match status" value="1"/>
</dbReference>
<comment type="similarity">
    <text evidence="1">Belongs to the LysR transcriptional regulatory family.</text>
</comment>
<dbReference type="Proteomes" id="UP001165079">
    <property type="component" value="Unassembled WGS sequence"/>
</dbReference>
<dbReference type="PROSITE" id="PS50931">
    <property type="entry name" value="HTH_LYSR"/>
    <property type="match status" value="1"/>
</dbReference>
<evidence type="ECO:0000256" key="4">
    <source>
        <dbReference type="ARBA" id="ARBA00023163"/>
    </source>
</evidence>
<keyword evidence="8" id="KW-1185">Reference proteome</keyword>
<dbReference type="PROSITE" id="PS50835">
    <property type="entry name" value="IG_LIKE"/>
    <property type="match status" value="1"/>
</dbReference>